<feature type="repeat" description="RCC1" evidence="2">
    <location>
        <begin position="47"/>
        <end position="98"/>
    </location>
</feature>
<feature type="repeat" description="RCC1" evidence="2">
    <location>
        <begin position="324"/>
        <end position="375"/>
    </location>
</feature>
<feature type="repeat" description="RCC1" evidence="2">
    <location>
        <begin position="99"/>
        <end position="152"/>
    </location>
</feature>
<sequence>MTEKRNEELYLTKKKYNDNDQGDDLIEKCMVSWPNKYSLEQIKKLHAFAWSFGSNTKGELGVGHYNEVLMPERVRGLPKMKVVHLSSGAKHSGAVTEDGKLWMCGSNLHDKLGLEGITTGSKKTFKPVELLNQVRIKQVACGDYHTLAMTDQGQKRGDRSTDRKDNQKYRPVMLSTLQNKRIVQIGCGDFHSLALEDNGTIYSWGVGEKGECGHGKFEDVEVPTKIRFFEGKKIVLIEVGNHHTLALTQDNQIYAWGDGRYGQCGFGEFENTAIPQLVNFPSQSNSQFFDDSVHQEILEFFKDPPKIKQMAAGEQHSLVLTTSGQIFSFGYNQQGQLGHNTTENYCRPKLVEGMLNLKVVQVAAGRSHSLALTSKNDVYACGNGQNGQLGLPDREARKTFTHVLSLLSVNAIKLYAGGLHSWAVLDDVMPKKDEFSRLRDPNSGDEDSLLNSGDENNQFTSQLDIGGKSYISNSNFFHDQLKNSKFVIQVNYTDTALSHRFIRFELSEKNLEVGKAKVEEFIRLMYKDESGTIYHRLQEDQDILGDRGQVLSSSTGKFGKFFTLQIVTDVTKNEDTVDQKRELAKGNYEFIDQVYDLFIRHTYGVVGFQPTKTSIGMQVYMREQDINQSDYEKKLCYWAVVFSRSLAGYCSSRVKYFELRPYSYAPI</sequence>
<dbReference type="InterPro" id="IPR051210">
    <property type="entry name" value="Ub_ligase/GEF_domain"/>
</dbReference>
<dbReference type="Gene3D" id="2.130.10.30">
    <property type="entry name" value="Regulator of chromosome condensation 1/beta-lactamase-inhibitor protein II"/>
    <property type="match status" value="3"/>
</dbReference>
<dbReference type="AlphaFoldDB" id="A0A077ZQQ0"/>
<reference evidence="5 6" key="1">
    <citation type="submission" date="2014-06" db="EMBL/GenBank/DDBJ databases">
        <authorList>
            <person name="Swart Estienne"/>
        </authorList>
    </citation>
    <scope>NUCLEOTIDE SEQUENCE [LARGE SCALE GENOMIC DNA]</scope>
    <source>
        <strain evidence="5 6">130c</strain>
    </source>
</reference>
<keyword evidence="1" id="KW-0677">Repeat</keyword>
<feature type="domain" description="RCC1-like" evidence="4">
    <location>
        <begin position="49"/>
        <end position="422"/>
    </location>
</feature>
<dbReference type="Pfam" id="PF25390">
    <property type="entry name" value="WD40_RLD"/>
    <property type="match status" value="1"/>
</dbReference>
<proteinExistence type="predicted"/>
<dbReference type="PROSITE" id="PS00626">
    <property type="entry name" value="RCC1_2"/>
    <property type="match status" value="4"/>
</dbReference>
<feature type="repeat" description="RCC1" evidence="2">
    <location>
        <begin position="251"/>
        <end position="323"/>
    </location>
</feature>
<evidence type="ECO:0000259" key="4">
    <source>
        <dbReference type="Pfam" id="PF25390"/>
    </source>
</evidence>
<dbReference type="InterPro" id="IPR000408">
    <property type="entry name" value="Reg_chr_condens"/>
</dbReference>
<evidence type="ECO:0000256" key="2">
    <source>
        <dbReference type="PROSITE-ProRule" id="PRU00235"/>
    </source>
</evidence>
<dbReference type="PRINTS" id="PR00633">
    <property type="entry name" value="RCCNDNSATION"/>
</dbReference>
<evidence type="ECO:0000313" key="6">
    <source>
        <dbReference type="Proteomes" id="UP000039865"/>
    </source>
</evidence>
<evidence type="ECO:0000256" key="1">
    <source>
        <dbReference type="ARBA" id="ARBA00022737"/>
    </source>
</evidence>
<dbReference type="InterPro" id="IPR009091">
    <property type="entry name" value="RCC1/BLIP-II"/>
</dbReference>
<dbReference type="InParanoid" id="A0A077ZQQ0"/>
<dbReference type="OMA" id="NTTENYC"/>
<dbReference type="InterPro" id="IPR058923">
    <property type="entry name" value="RCC1-like_dom"/>
</dbReference>
<evidence type="ECO:0000313" key="5">
    <source>
        <dbReference type="EMBL" id="CDW72248.1"/>
    </source>
</evidence>
<dbReference type="Proteomes" id="UP000039865">
    <property type="component" value="Unassembled WGS sequence"/>
</dbReference>
<protein>
    <recommendedName>
        <fullName evidence="4">RCC1-like domain-containing protein</fullName>
    </recommendedName>
</protein>
<feature type="repeat" description="RCC1" evidence="2">
    <location>
        <begin position="199"/>
        <end position="250"/>
    </location>
</feature>
<dbReference type="PANTHER" id="PTHR22870">
    <property type="entry name" value="REGULATOR OF CHROMOSOME CONDENSATION"/>
    <property type="match status" value="1"/>
</dbReference>
<feature type="repeat" description="RCC1" evidence="2">
    <location>
        <begin position="376"/>
        <end position="427"/>
    </location>
</feature>
<dbReference type="OrthoDB" id="10256179at2759"/>
<feature type="region of interest" description="Disordered" evidence="3">
    <location>
        <begin position="435"/>
        <end position="456"/>
    </location>
</feature>
<name>A0A077ZQQ0_STYLE</name>
<dbReference type="PROSITE" id="PS50012">
    <property type="entry name" value="RCC1_3"/>
    <property type="match status" value="6"/>
</dbReference>
<dbReference type="EMBL" id="CCKQ01001141">
    <property type="protein sequence ID" value="CDW72248.1"/>
    <property type="molecule type" value="Genomic_DNA"/>
</dbReference>
<gene>
    <name evidence="5" type="primary">Contig19158.g20316</name>
    <name evidence="5" type="ORF">STYLEM_1206</name>
</gene>
<organism evidence="5 6">
    <name type="scientific">Stylonychia lemnae</name>
    <name type="common">Ciliate</name>
    <dbReference type="NCBI Taxonomy" id="5949"/>
    <lineage>
        <taxon>Eukaryota</taxon>
        <taxon>Sar</taxon>
        <taxon>Alveolata</taxon>
        <taxon>Ciliophora</taxon>
        <taxon>Intramacronucleata</taxon>
        <taxon>Spirotrichea</taxon>
        <taxon>Stichotrichia</taxon>
        <taxon>Sporadotrichida</taxon>
        <taxon>Oxytrichidae</taxon>
        <taxon>Stylonychinae</taxon>
        <taxon>Stylonychia</taxon>
    </lineage>
</organism>
<keyword evidence="6" id="KW-1185">Reference proteome</keyword>
<dbReference type="PANTHER" id="PTHR22870:SF408">
    <property type="entry name" value="OS09G0560450 PROTEIN"/>
    <property type="match status" value="1"/>
</dbReference>
<accession>A0A077ZQQ0</accession>
<evidence type="ECO:0000256" key="3">
    <source>
        <dbReference type="SAM" id="MobiDB-lite"/>
    </source>
</evidence>
<dbReference type="SUPFAM" id="SSF50985">
    <property type="entry name" value="RCC1/BLIP-II"/>
    <property type="match status" value="2"/>
</dbReference>